<keyword evidence="3" id="KW-1185">Reference proteome</keyword>
<keyword evidence="1" id="KW-1133">Transmembrane helix</keyword>
<evidence type="ECO:0000313" key="3">
    <source>
        <dbReference type="Proteomes" id="UP000295293"/>
    </source>
</evidence>
<dbReference type="AlphaFoldDB" id="A0A4R6YVC5"/>
<dbReference type="OrthoDB" id="7199749at2"/>
<reference evidence="2 3" key="1">
    <citation type="submission" date="2019-03" db="EMBL/GenBank/DDBJ databases">
        <title>Genomic Encyclopedia of Type Strains, Phase IV (KMG-IV): sequencing the most valuable type-strain genomes for metagenomic binning, comparative biology and taxonomic classification.</title>
        <authorList>
            <person name="Goeker M."/>
        </authorList>
    </citation>
    <scope>NUCLEOTIDE SEQUENCE [LARGE SCALE GENOMIC DNA]</scope>
    <source>
        <strain evidence="2 3">DSM 21667</strain>
    </source>
</reference>
<dbReference type="Proteomes" id="UP000295293">
    <property type="component" value="Unassembled WGS sequence"/>
</dbReference>
<keyword evidence="1" id="KW-0472">Membrane</keyword>
<sequence length="571" mass="61180">MNQHLLIVALLLLGGLLGLAECWRLRGLRRYAGLAASVAATALLYFVLFPPLQNAAGLPLVVLTAGATAEQLAASAGQPNRVALPGSAADASVARMPDLATALRRRPRSTSLQVFGDGLGAADRDAARGLPLQFEPAALPRGIVELQIPPQIRRGHGFELRGRVQQGAGGLLALREPGSTQAQRAQADAQGEFRFSAVARQAATLPYTLELLGADGKAEQSLTLPLQIENGNRLRLLLLSGGPDPDLKYLQRWALDAGHEVRSRISLSRGIAQQRGDGELDDASLTEADIVVIDERAWAQLDKTARSRLLAAVDNGLGLLLRLGGTPSAAVLADWQALGLGLKSVEMDTKLQIAGQSASVDNGLQRLPLQADAAALAPLARAADGKVLGVYANRGLGRVGAWWLLGTQSLVTSGQSALHDALWSAALDALTRPRQPRAIASADWLWRGERSMVCAGDAALSVREDDGGNVALIAQRSDEARWCAGYWPRRSGWQLLQAGDQQRRVLVHDPASLPSLYRAQRQAATQALAGRGDHAHTPPQQPGPRWPWFLAWLVPLSLLWWLQRQRARQAD</sequence>
<feature type="transmembrane region" description="Helical" evidence="1">
    <location>
        <begin position="30"/>
        <end position="48"/>
    </location>
</feature>
<name>A0A4R6YVC5_9GAMM</name>
<protein>
    <recommendedName>
        <fullName evidence="4">Carboxypeptidase regulatory-like domain-containing protein</fullName>
    </recommendedName>
</protein>
<comment type="caution">
    <text evidence="2">The sequence shown here is derived from an EMBL/GenBank/DDBJ whole genome shotgun (WGS) entry which is preliminary data.</text>
</comment>
<dbReference type="EMBL" id="SNZH01000008">
    <property type="protein sequence ID" value="TDR42605.1"/>
    <property type="molecule type" value="Genomic_DNA"/>
</dbReference>
<keyword evidence="1" id="KW-0812">Transmembrane</keyword>
<dbReference type="RefSeq" id="WP_133819424.1">
    <property type="nucleotide sequence ID" value="NZ_SNZH01000008.1"/>
</dbReference>
<dbReference type="SUPFAM" id="SSF52317">
    <property type="entry name" value="Class I glutamine amidotransferase-like"/>
    <property type="match status" value="1"/>
</dbReference>
<gene>
    <name evidence="2" type="ORF">DFR29_108192</name>
</gene>
<evidence type="ECO:0000256" key="1">
    <source>
        <dbReference type="SAM" id="Phobius"/>
    </source>
</evidence>
<evidence type="ECO:0008006" key="4">
    <source>
        <dbReference type="Google" id="ProtNLM"/>
    </source>
</evidence>
<evidence type="ECO:0000313" key="2">
    <source>
        <dbReference type="EMBL" id="TDR42605.1"/>
    </source>
</evidence>
<dbReference type="InterPro" id="IPR029062">
    <property type="entry name" value="Class_I_gatase-like"/>
</dbReference>
<accession>A0A4R6YVC5</accession>
<organism evidence="2 3">
    <name type="scientific">Tahibacter aquaticus</name>
    <dbReference type="NCBI Taxonomy" id="520092"/>
    <lineage>
        <taxon>Bacteria</taxon>
        <taxon>Pseudomonadati</taxon>
        <taxon>Pseudomonadota</taxon>
        <taxon>Gammaproteobacteria</taxon>
        <taxon>Lysobacterales</taxon>
        <taxon>Rhodanobacteraceae</taxon>
        <taxon>Tahibacter</taxon>
    </lineage>
</organism>
<proteinExistence type="predicted"/>